<dbReference type="InterPro" id="IPR016032">
    <property type="entry name" value="Sig_transdc_resp-reg_C-effctor"/>
</dbReference>
<evidence type="ECO:0000256" key="4">
    <source>
        <dbReference type="ARBA" id="ARBA00023163"/>
    </source>
</evidence>
<keyword evidence="4" id="KW-0804">Transcription</keyword>
<dbReference type="SUPFAM" id="SSF48452">
    <property type="entry name" value="TPR-like"/>
    <property type="match status" value="2"/>
</dbReference>
<dbReference type="PANTHER" id="PTHR35807">
    <property type="entry name" value="TRANSCRIPTIONAL REGULATOR REDD-RELATED"/>
    <property type="match status" value="1"/>
</dbReference>
<dbReference type="Pfam" id="PF03704">
    <property type="entry name" value="BTAD"/>
    <property type="match status" value="1"/>
</dbReference>
<dbReference type="Proteomes" id="UP001165079">
    <property type="component" value="Unassembled WGS sequence"/>
</dbReference>
<protein>
    <submittedName>
        <fullName evidence="7">SARP family transcriptional regulator</fullName>
    </submittedName>
</protein>
<organism evidence="7 8">
    <name type="scientific">Actinorhabdospora filicis</name>
    <dbReference type="NCBI Taxonomy" id="1785913"/>
    <lineage>
        <taxon>Bacteria</taxon>
        <taxon>Bacillati</taxon>
        <taxon>Actinomycetota</taxon>
        <taxon>Actinomycetes</taxon>
        <taxon>Micromonosporales</taxon>
        <taxon>Micromonosporaceae</taxon>
        <taxon>Actinorhabdospora</taxon>
    </lineage>
</organism>
<dbReference type="GO" id="GO:0003677">
    <property type="term" value="F:DNA binding"/>
    <property type="evidence" value="ECO:0007669"/>
    <property type="project" value="UniProtKB-KW"/>
</dbReference>
<dbReference type="SMART" id="SM00862">
    <property type="entry name" value="Trans_reg_C"/>
    <property type="match status" value="1"/>
</dbReference>
<evidence type="ECO:0000259" key="5">
    <source>
        <dbReference type="SMART" id="SM00862"/>
    </source>
</evidence>
<evidence type="ECO:0000256" key="3">
    <source>
        <dbReference type="ARBA" id="ARBA00023125"/>
    </source>
</evidence>
<dbReference type="Gene3D" id="3.40.50.300">
    <property type="entry name" value="P-loop containing nucleotide triphosphate hydrolases"/>
    <property type="match status" value="1"/>
</dbReference>
<dbReference type="InterPro" id="IPR027417">
    <property type="entry name" value="P-loop_NTPase"/>
</dbReference>
<dbReference type="AlphaFoldDB" id="A0A9W6SLI3"/>
<dbReference type="InterPro" id="IPR051677">
    <property type="entry name" value="AfsR-DnrI-RedD_regulator"/>
</dbReference>
<dbReference type="InterPro" id="IPR005158">
    <property type="entry name" value="BTAD"/>
</dbReference>
<keyword evidence="2" id="KW-0805">Transcription regulation</keyword>
<evidence type="ECO:0000259" key="6">
    <source>
        <dbReference type="SMART" id="SM01043"/>
    </source>
</evidence>
<proteinExistence type="inferred from homology"/>
<sequence>MEFRLFGELRVSDGGAPVYIGAAHKQRLTLALLLHLPGRTVDVDRLAEALWPDGLPSAPRRNVKEYAHRLRRVLGAGRIAHGPGGYRFTLQPGDTVDVESFRGLAATGDAGNIEDALALWDGAPYREFAGCEPLDADARHLTELRLDAHARWARARLEQARPDEVAKVLGPVAAEEPYREDLHALLMLALHASGRRAEALDAYRTVHAALTGDLGVEPGRRLQQAHRDVLRGEADAPSALWHLPAPLADFTGRTRELAEAENHLLDALGTGRAAIVALSGLPGVGKSATALVLAHRVAARAPAGQLHIDLHGHADPRDPLHALRYFLRRLAMEGAGIPHDLDEAAALYRELLSAAPRTIVLDNAAGAGQLAPLLPPPGCPVIVTSRRLLADLDGALRLALDPLPSEDAVALLRAVLGPARIEAEAAAAAEIIGFCDRLPLALRIAAGHGLHRRPLHEIAAALREAEDRLGHLVGDERSVGAALASGYATLGRSERALLAGLAATTWGEFPAWPAGVVLGVSPRAGARVLGSLVASSFVEPAGADELGQPRFRLHDLVRAFARPLAGPGVLDRVGEAWLALCTEADAAIESNAYTARRASGVTVPAGLSVHRESPQRWFAVESQEILGLLREAAASGRDERCWRLAWTFETFLRFNADLTELSEVAALGHAAAERSGVPEGIAQLGLIRLFESSMRDNTIAGLEDLGERALSAARAHGDPWLLAELLSVLAEAHRDRGERAEAEDHLREAHALFVAAGDATSAGSKLTMLGELAAARGADDEADVYFERGVAHLREGGAPRRLAMGLRRFGVRLRDNGHRERARAALTECLDLVGGIDEPVGELAVRVDLAVTLVQLGRAGEAAEVIAPAHELAERVTIPHFRHWLTFGDALVAGDADRAAAAVAGLRSVPPLAAVALTEIALLRGGEPGAVAAAREAIERAALPGLAARLG</sequence>
<reference evidence="7" key="1">
    <citation type="submission" date="2023-03" db="EMBL/GenBank/DDBJ databases">
        <title>Actinorhabdospora filicis NBRC 111898.</title>
        <authorList>
            <person name="Ichikawa N."/>
            <person name="Sato H."/>
            <person name="Tonouchi N."/>
        </authorList>
    </citation>
    <scope>NUCLEOTIDE SEQUENCE</scope>
    <source>
        <strain evidence="7">NBRC 111898</strain>
    </source>
</reference>
<dbReference type="SUPFAM" id="SSF46894">
    <property type="entry name" value="C-terminal effector domain of the bipartite response regulators"/>
    <property type="match status" value="1"/>
</dbReference>
<dbReference type="PANTHER" id="PTHR35807:SF1">
    <property type="entry name" value="TRANSCRIPTIONAL REGULATOR REDD"/>
    <property type="match status" value="1"/>
</dbReference>
<keyword evidence="8" id="KW-1185">Reference proteome</keyword>
<dbReference type="GO" id="GO:0000160">
    <property type="term" value="P:phosphorelay signal transduction system"/>
    <property type="evidence" value="ECO:0007669"/>
    <property type="project" value="InterPro"/>
</dbReference>
<feature type="domain" description="Bacterial transcriptional activator" evidence="6">
    <location>
        <begin position="96"/>
        <end position="230"/>
    </location>
</feature>
<name>A0A9W6SLI3_9ACTN</name>
<dbReference type="Gene3D" id="1.10.10.10">
    <property type="entry name" value="Winged helix-like DNA-binding domain superfamily/Winged helix DNA-binding domain"/>
    <property type="match status" value="1"/>
</dbReference>
<evidence type="ECO:0000313" key="7">
    <source>
        <dbReference type="EMBL" id="GLZ77986.1"/>
    </source>
</evidence>
<comment type="caution">
    <text evidence="7">The sequence shown here is derived from an EMBL/GenBank/DDBJ whole genome shotgun (WGS) entry which is preliminary data.</text>
</comment>
<feature type="domain" description="OmpR/PhoB-type" evidence="5">
    <location>
        <begin position="15"/>
        <end position="88"/>
    </location>
</feature>
<dbReference type="SUPFAM" id="SSF52540">
    <property type="entry name" value="P-loop containing nucleoside triphosphate hydrolases"/>
    <property type="match status" value="1"/>
</dbReference>
<dbReference type="InterPro" id="IPR001867">
    <property type="entry name" value="OmpR/PhoB-type_DNA-bd"/>
</dbReference>
<gene>
    <name evidence="7" type="ORF">Afil01_27930</name>
</gene>
<dbReference type="SMART" id="SM01043">
    <property type="entry name" value="BTAD"/>
    <property type="match status" value="1"/>
</dbReference>
<dbReference type="EMBL" id="BSTX01000002">
    <property type="protein sequence ID" value="GLZ77986.1"/>
    <property type="molecule type" value="Genomic_DNA"/>
</dbReference>
<dbReference type="RefSeq" id="WP_285663165.1">
    <property type="nucleotide sequence ID" value="NZ_BSTX01000002.1"/>
</dbReference>
<accession>A0A9W6SLI3</accession>
<evidence type="ECO:0000256" key="1">
    <source>
        <dbReference type="ARBA" id="ARBA00005820"/>
    </source>
</evidence>
<evidence type="ECO:0000256" key="2">
    <source>
        <dbReference type="ARBA" id="ARBA00023015"/>
    </source>
</evidence>
<dbReference type="InterPro" id="IPR036388">
    <property type="entry name" value="WH-like_DNA-bd_sf"/>
</dbReference>
<dbReference type="GO" id="GO:0006355">
    <property type="term" value="P:regulation of DNA-templated transcription"/>
    <property type="evidence" value="ECO:0007669"/>
    <property type="project" value="InterPro"/>
</dbReference>
<dbReference type="Gene3D" id="1.25.40.10">
    <property type="entry name" value="Tetratricopeptide repeat domain"/>
    <property type="match status" value="2"/>
</dbReference>
<comment type="similarity">
    <text evidence="1">Belongs to the AfsR/DnrI/RedD regulatory family.</text>
</comment>
<keyword evidence="3" id="KW-0238">DNA-binding</keyword>
<evidence type="ECO:0000313" key="8">
    <source>
        <dbReference type="Proteomes" id="UP001165079"/>
    </source>
</evidence>
<dbReference type="InterPro" id="IPR011990">
    <property type="entry name" value="TPR-like_helical_dom_sf"/>
</dbReference>